<evidence type="ECO:0000256" key="3">
    <source>
        <dbReference type="ARBA" id="ARBA00022536"/>
    </source>
</evidence>
<dbReference type="InterPro" id="IPR001480">
    <property type="entry name" value="Bulb-type_lectin_dom"/>
</dbReference>
<dbReference type="PROSITE" id="PS00107">
    <property type="entry name" value="PROTEIN_KINASE_ATP"/>
    <property type="match status" value="1"/>
</dbReference>
<keyword evidence="6 21" id="KW-0732">Signal</keyword>
<dbReference type="FunFam" id="3.30.200.20:FF:000059">
    <property type="entry name" value="S-receptor-like serine/threonine-protein kinase"/>
    <property type="match status" value="1"/>
</dbReference>
<dbReference type="Pfam" id="PF00069">
    <property type="entry name" value="Pkinase"/>
    <property type="match status" value="1"/>
</dbReference>
<dbReference type="InterPro" id="IPR011009">
    <property type="entry name" value="Kinase-like_dom_sf"/>
</dbReference>
<keyword evidence="5 20" id="KW-0812">Transmembrane</keyword>
<evidence type="ECO:0000256" key="21">
    <source>
        <dbReference type="SAM" id="SignalP"/>
    </source>
</evidence>
<dbReference type="EMBL" id="JACMSC010000215">
    <property type="protein sequence ID" value="KAG6465984.1"/>
    <property type="molecule type" value="Genomic_DNA"/>
</dbReference>
<reference evidence="24 25" key="1">
    <citation type="submission" date="2020-08" db="EMBL/GenBank/DDBJ databases">
        <title>Plant Genome Project.</title>
        <authorList>
            <person name="Zhang R.-G."/>
        </authorList>
    </citation>
    <scope>NUCLEOTIDE SEQUENCE [LARGE SCALE GENOMIC DNA]</scope>
    <source>
        <tissue evidence="24">Rhizome</tissue>
    </source>
</reference>
<evidence type="ECO:0000256" key="20">
    <source>
        <dbReference type="SAM" id="Phobius"/>
    </source>
</evidence>
<dbReference type="SMR" id="A0A8J5BVX5"/>
<feature type="chain" id="PRO_5035313503" description="Receptor-like serine/threonine-protein kinase" evidence="21">
    <location>
        <begin position="25"/>
        <end position="810"/>
    </location>
</feature>
<organism evidence="24 25">
    <name type="scientific">Zingiber officinale</name>
    <name type="common">Ginger</name>
    <name type="synonym">Amomum zingiber</name>
    <dbReference type="NCBI Taxonomy" id="94328"/>
    <lineage>
        <taxon>Eukaryota</taxon>
        <taxon>Viridiplantae</taxon>
        <taxon>Streptophyta</taxon>
        <taxon>Embryophyta</taxon>
        <taxon>Tracheophyta</taxon>
        <taxon>Spermatophyta</taxon>
        <taxon>Magnoliopsida</taxon>
        <taxon>Liliopsida</taxon>
        <taxon>Zingiberales</taxon>
        <taxon>Zingiberaceae</taxon>
        <taxon>Zingiber</taxon>
    </lineage>
</organism>
<evidence type="ECO:0000256" key="19">
    <source>
        <dbReference type="PROSITE-ProRule" id="PRU10141"/>
    </source>
</evidence>
<dbReference type="InterPro" id="IPR017441">
    <property type="entry name" value="Protein_kinase_ATP_BS"/>
</dbReference>
<feature type="binding site" evidence="19">
    <location>
        <position position="545"/>
    </location>
    <ligand>
        <name>ATP</name>
        <dbReference type="ChEBI" id="CHEBI:30616"/>
    </ligand>
</feature>
<evidence type="ECO:0000259" key="23">
    <source>
        <dbReference type="PROSITE" id="PS50927"/>
    </source>
</evidence>
<dbReference type="InterPro" id="IPR008271">
    <property type="entry name" value="Ser/Thr_kinase_AS"/>
</dbReference>
<comment type="caution">
    <text evidence="24">The sequence shown here is derived from an EMBL/GenBank/DDBJ whole genome shotgun (WGS) entry which is preliminary data.</text>
</comment>
<accession>A0A8J5BVX5</accession>
<comment type="subcellular location">
    <subcellularLocation>
        <location evidence="1">Membrane</location>
        <topology evidence="1">Single-pass type I membrane protein</topology>
    </subcellularLocation>
</comment>
<dbReference type="PANTHER" id="PTHR47976">
    <property type="entry name" value="G-TYPE LECTIN S-RECEPTOR-LIKE SERINE/THREONINE-PROTEIN KINASE SD2-5"/>
    <property type="match status" value="1"/>
</dbReference>
<keyword evidence="8 18" id="KW-0547">Nucleotide-binding</keyword>
<keyword evidence="12 20" id="KW-0472">Membrane</keyword>
<sequence>MIMFGDMLSPFSLLVLLFLALVSAAGGQSYSNITRGTTLTAGGSPSSWFSPSGEFAFGFFPADSNSTSFLFAVWFAATSPQSVVWYANPRSPTLPPHATVLLTSDGRLSLRDETGTERWGAGSGGAVAASILDTGNLVLAGATGVLWESFDEPTDTLLPGQVLPAGASLRSRLTDANFSEGRFSLMAQADGNLVLYPLALPTGNRYDPYWSTDTSGAGNELVYNADGSIYYSLGNGTAVPINSGLNYPPESFYQRASLDSDGVFRQYVYPKNSSAGGGLTWNVVARRPEDICHALVSHGPGSGVCGYNSYCSSDGGQNQINCICPPEYSFIDQNNTYLGCEQSFVQRCELYEQSSFTLIPVDNLDWPYQDYEHYTNVDERQCGDMCLQDCFCAVSIFWRGGRECWKKKLPLTHGRIGSYVNRRAFIKVSRDNSSVSVPVPVPVPFEGNHDRRRSIGVAGAVLLGSSGFLNLILIGTVISMIVCSRRNKSEKQRSVTELNLRTFSYKELEQATKEFKEELGRGGFGVVFKGELPSSSGSTKLVAVKRLDRLGKMIDDDSEKEFTNEVRSIGQTHHKNLVKLIGYCHEESQRLLVYEFMSRGSLQEFLFGGERPPWEQRASIAMGIARGLMYLHEECSVPIIHCDIKPKNVLLDDNLVARIADFGLAKLLRTDQTRTNTGIRGTRGYVAPEWFKSMAITKKVDVYSFGVMLLEIVSCRRNLETETETEEVAEDAVLVYWAYDCYRVGRLDLLLRDGEDDRERMERFVTVAIWCLQEDPGLRPSISAVVRMLEGGVPVAVPPDPSTDIQSLRQ</sequence>
<keyword evidence="3" id="KW-0245">EGF-like domain</keyword>
<keyword evidence="13" id="KW-1015">Disulfide bond</keyword>
<evidence type="ECO:0000313" key="25">
    <source>
        <dbReference type="Proteomes" id="UP000734854"/>
    </source>
</evidence>
<dbReference type="PROSITE" id="PS00108">
    <property type="entry name" value="PROTEIN_KINASE_ST"/>
    <property type="match status" value="1"/>
</dbReference>
<feature type="signal peptide" evidence="21">
    <location>
        <begin position="1"/>
        <end position="24"/>
    </location>
</feature>
<dbReference type="InterPro" id="IPR024171">
    <property type="entry name" value="SRK-like_kinase"/>
</dbReference>
<dbReference type="Gene3D" id="2.90.10.10">
    <property type="entry name" value="Bulb-type lectin domain"/>
    <property type="match status" value="1"/>
</dbReference>
<evidence type="ECO:0000256" key="9">
    <source>
        <dbReference type="ARBA" id="ARBA00022777"/>
    </source>
</evidence>
<comment type="catalytic activity">
    <reaction evidence="16 18">
        <text>L-threonyl-[protein] + ATP = O-phospho-L-threonyl-[protein] + ADP + H(+)</text>
        <dbReference type="Rhea" id="RHEA:46608"/>
        <dbReference type="Rhea" id="RHEA-COMP:11060"/>
        <dbReference type="Rhea" id="RHEA-COMP:11605"/>
        <dbReference type="ChEBI" id="CHEBI:15378"/>
        <dbReference type="ChEBI" id="CHEBI:30013"/>
        <dbReference type="ChEBI" id="CHEBI:30616"/>
        <dbReference type="ChEBI" id="CHEBI:61977"/>
        <dbReference type="ChEBI" id="CHEBI:456216"/>
        <dbReference type="EC" id="2.7.11.1"/>
    </reaction>
</comment>
<dbReference type="PANTHER" id="PTHR47976:SF108">
    <property type="entry name" value="G-TYPE LECTIN S-RECEPTOR-LIKE SERINE_THREONINE-PROTEIN KINASE LECRK1"/>
    <property type="match status" value="1"/>
</dbReference>
<comment type="catalytic activity">
    <reaction evidence="17 18">
        <text>L-seryl-[protein] + ATP = O-phospho-L-seryl-[protein] + ADP + H(+)</text>
        <dbReference type="Rhea" id="RHEA:17989"/>
        <dbReference type="Rhea" id="RHEA-COMP:9863"/>
        <dbReference type="Rhea" id="RHEA-COMP:11604"/>
        <dbReference type="ChEBI" id="CHEBI:15378"/>
        <dbReference type="ChEBI" id="CHEBI:29999"/>
        <dbReference type="ChEBI" id="CHEBI:30616"/>
        <dbReference type="ChEBI" id="CHEBI:83421"/>
        <dbReference type="ChEBI" id="CHEBI:456216"/>
        <dbReference type="EC" id="2.7.11.1"/>
    </reaction>
</comment>
<keyword evidence="11 20" id="KW-1133">Transmembrane helix</keyword>
<dbReference type="Gene3D" id="2.90.10.30">
    <property type="match status" value="1"/>
</dbReference>
<feature type="domain" description="Protein kinase" evidence="22">
    <location>
        <begin position="513"/>
        <end position="796"/>
    </location>
</feature>
<dbReference type="Proteomes" id="UP000734854">
    <property type="component" value="Unassembled WGS sequence"/>
</dbReference>
<dbReference type="InterPro" id="IPR000719">
    <property type="entry name" value="Prot_kinase_dom"/>
</dbReference>
<evidence type="ECO:0000256" key="4">
    <source>
        <dbReference type="ARBA" id="ARBA00022679"/>
    </source>
</evidence>
<dbReference type="EC" id="2.7.11.1" evidence="18"/>
<dbReference type="PROSITE" id="PS50927">
    <property type="entry name" value="BULB_LECTIN"/>
    <property type="match status" value="1"/>
</dbReference>
<dbReference type="Gene3D" id="3.30.200.20">
    <property type="entry name" value="Phosphorylase Kinase, domain 1"/>
    <property type="match status" value="1"/>
</dbReference>
<keyword evidence="9 18" id="KW-0418">Kinase</keyword>
<dbReference type="PROSITE" id="PS50011">
    <property type="entry name" value="PROTEIN_KINASE_DOM"/>
    <property type="match status" value="1"/>
</dbReference>
<comment type="similarity">
    <text evidence="18">Belongs to the protein kinase superfamily. Ser/Thr protein kinase family.</text>
</comment>
<dbReference type="SMART" id="SM00108">
    <property type="entry name" value="B_lectin"/>
    <property type="match status" value="1"/>
</dbReference>
<keyword evidence="10 18" id="KW-0067">ATP-binding</keyword>
<evidence type="ECO:0000256" key="12">
    <source>
        <dbReference type="ARBA" id="ARBA00023136"/>
    </source>
</evidence>
<evidence type="ECO:0000256" key="6">
    <source>
        <dbReference type="ARBA" id="ARBA00022729"/>
    </source>
</evidence>
<evidence type="ECO:0000256" key="15">
    <source>
        <dbReference type="ARBA" id="ARBA00023180"/>
    </source>
</evidence>
<dbReference type="GO" id="GO:0016020">
    <property type="term" value="C:membrane"/>
    <property type="evidence" value="ECO:0007669"/>
    <property type="project" value="UniProtKB-SubCell"/>
</dbReference>
<keyword evidence="25" id="KW-1185">Reference proteome</keyword>
<proteinExistence type="inferred from homology"/>
<dbReference type="CDD" id="cd14066">
    <property type="entry name" value="STKc_IRAK"/>
    <property type="match status" value="1"/>
</dbReference>
<protein>
    <recommendedName>
        <fullName evidence="18">Receptor-like serine/threonine-protein kinase</fullName>
        <ecNumber evidence="18">2.7.11.1</ecNumber>
    </recommendedName>
</protein>
<evidence type="ECO:0000256" key="5">
    <source>
        <dbReference type="ARBA" id="ARBA00022692"/>
    </source>
</evidence>
<evidence type="ECO:0000256" key="17">
    <source>
        <dbReference type="ARBA" id="ARBA00048679"/>
    </source>
</evidence>
<feature type="transmembrane region" description="Helical" evidence="20">
    <location>
        <begin position="455"/>
        <end position="483"/>
    </location>
</feature>
<dbReference type="Gene3D" id="1.10.510.10">
    <property type="entry name" value="Transferase(Phosphotransferase) domain 1"/>
    <property type="match status" value="1"/>
</dbReference>
<dbReference type="InterPro" id="IPR036426">
    <property type="entry name" value="Bulb-type_lectin_dom_sf"/>
</dbReference>
<dbReference type="FunFam" id="2.90.10.30:FF:000001">
    <property type="entry name" value="Serine/threonine-protein kinase"/>
    <property type="match status" value="1"/>
</dbReference>
<evidence type="ECO:0000256" key="18">
    <source>
        <dbReference type="PIRNR" id="PIRNR000641"/>
    </source>
</evidence>
<evidence type="ECO:0000256" key="1">
    <source>
        <dbReference type="ARBA" id="ARBA00004479"/>
    </source>
</evidence>
<keyword evidence="14" id="KW-0675">Receptor</keyword>
<gene>
    <name evidence="24" type="ORF">ZIOFF_076209</name>
</gene>
<dbReference type="GO" id="GO:0004674">
    <property type="term" value="F:protein serine/threonine kinase activity"/>
    <property type="evidence" value="ECO:0007669"/>
    <property type="project" value="UniProtKB-KW"/>
</dbReference>
<dbReference type="SUPFAM" id="SSF56112">
    <property type="entry name" value="Protein kinase-like (PK-like)"/>
    <property type="match status" value="1"/>
</dbReference>
<keyword evidence="4 18" id="KW-0808">Transferase</keyword>
<dbReference type="AlphaFoldDB" id="A0A8J5BVX5"/>
<dbReference type="SMART" id="SM00220">
    <property type="entry name" value="S_TKc"/>
    <property type="match status" value="1"/>
</dbReference>
<keyword evidence="2 18" id="KW-0723">Serine/threonine-protein kinase</keyword>
<evidence type="ECO:0000313" key="24">
    <source>
        <dbReference type="EMBL" id="KAG6465984.1"/>
    </source>
</evidence>
<evidence type="ECO:0000256" key="2">
    <source>
        <dbReference type="ARBA" id="ARBA00022527"/>
    </source>
</evidence>
<dbReference type="Pfam" id="PF01453">
    <property type="entry name" value="B_lectin"/>
    <property type="match status" value="1"/>
</dbReference>
<feature type="domain" description="Bulb-type lectin" evidence="23">
    <location>
        <begin position="30"/>
        <end position="152"/>
    </location>
</feature>
<dbReference type="GO" id="GO:0030246">
    <property type="term" value="F:carbohydrate binding"/>
    <property type="evidence" value="ECO:0007669"/>
    <property type="project" value="UniProtKB-KW"/>
</dbReference>
<keyword evidence="15" id="KW-0325">Glycoprotein</keyword>
<evidence type="ECO:0000256" key="7">
    <source>
        <dbReference type="ARBA" id="ARBA00022734"/>
    </source>
</evidence>
<dbReference type="PIRSF" id="PIRSF000641">
    <property type="entry name" value="SRK"/>
    <property type="match status" value="1"/>
</dbReference>
<dbReference type="GO" id="GO:0051707">
    <property type="term" value="P:response to other organism"/>
    <property type="evidence" value="ECO:0007669"/>
    <property type="project" value="UniProtKB-ARBA"/>
</dbReference>
<evidence type="ECO:0000259" key="22">
    <source>
        <dbReference type="PROSITE" id="PS50011"/>
    </source>
</evidence>
<dbReference type="SUPFAM" id="SSF51110">
    <property type="entry name" value="alpha-D-mannose-specific plant lectins"/>
    <property type="match status" value="1"/>
</dbReference>
<evidence type="ECO:0000256" key="10">
    <source>
        <dbReference type="ARBA" id="ARBA00022840"/>
    </source>
</evidence>
<dbReference type="InterPro" id="IPR051343">
    <property type="entry name" value="G-type_lectin_kinases/EP1-like"/>
</dbReference>
<keyword evidence="7" id="KW-0430">Lectin</keyword>
<evidence type="ECO:0000256" key="14">
    <source>
        <dbReference type="ARBA" id="ARBA00023170"/>
    </source>
</evidence>
<evidence type="ECO:0000256" key="13">
    <source>
        <dbReference type="ARBA" id="ARBA00023157"/>
    </source>
</evidence>
<evidence type="ECO:0000256" key="11">
    <source>
        <dbReference type="ARBA" id="ARBA00022989"/>
    </source>
</evidence>
<evidence type="ECO:0000256" key="8">
    <source>
        <dbReference type="ARBA" id="ARBA00022741"/>
    </source>
</evidence>
<name>A0A8J5BVX5_ZINOF</name>
<evidence type="ECO:0000256" key="16">
    <source>
        <dbReference type="ARBA" id="ARBA00047899"/>
    </source>
</evidence>
<dbReference type="FunFam" id="1.10.510.10:FF:000237">
    <property type="entry name" value="G-type lectin S-receptor-like serine/threonine-protein kinase"/>
    <property type="match status" value="1"/>
</dbReference>
<dbReference type="GO" id="GO:0005524">
    <property type="term" value="F:ATP binding"/>
    <property type="evidence" value="ECO:0007669"/>
    <property type="project" value="UniProtKB-UniRule"/>
</dbReference>